<dbReference type="InterPro" id="IPR050135">
    <property type="entry name" value="dGTPase-like"/>
</dbReference>
<sequence>MSQSKPKTCLDPLYHLIEIDPIAIKIINTPPFQRLRHLNQTGLVEYVFPGATNNRFIHSLGVYHMAGILLNTLQKNQPELCISAEEILLVKLAGLCHDLGHGPWSHTFDQYLETKISNEFHLKTYKHEYRSCFIFAQIVKEYDVPLSEPQINSICYLIDPGNENYQNESWSHSRSFLMDVISNTHDGLDVDKLDYLQRDPYYIGLTYKIDYTRIFQHAKVIDGRISYPFKIKSDIHDVFYYRIKLHREIYQHPVVKGIELLIYDIFDLMQDDIKDILHFADHELTPENKKLLYERFLSLTDTMIHSMYYFQTSDTFSNIFNLNLEIPHAFFQSLKNIYLKEIEKKSKIKALIGRLSERKLYVFLGEIHETKKEEFDNIIKTLETSSNKKYELCMYYSKIGYETDPLEKINFDYSKNLSLITKESYSHGLKGVDSCYRIYSKSQLDDQDKNTLTSLIRQHQS</sequence>
<evidence type="ECO:0000313" key="2">
    <source>
        <dbReference type="EMBL" id="QHT24450.1"/>
    </source>
</evidence>
<organism evidence="2">
    <name type="scientific">viral metagenome</name>
    <dbReference type="NCBI Taxonomy" id="1070528"/>
    <lineage>
        <taxon>unclassified sequences</taxon>
        <taxon>metagenomes</taxon>
        <taxon>organismal metagenomes</taxon>
    </lineage>
</organism>
<dbReference type="GO" id="GO:0008832">
    <property type="term" value="F:dGTPase activity"/>
    <property type="evidence" value="ECO:0007669"/>
    <property type="project" value="TreeGrafter"/>
</dbReference>
<dbReference type="GO" id="GO:0006203">
    <property type="term" value="P:dGTP catabolic process"/>
    <property type="evidence" value="ECO:0007669"/>
    <property type="project" value="TreeGrafter"/>
</dbReference>
<dbReference type="PANTHER" id="PTHR11373">
    <property type="entry name" value="DEOXYNUCLEOSIDE TRIPHOSPHATE TRIPHOSPHOHYDROLASE"/>
    <property type="match status" value="1"/>
</dbReference>
<name>A0A6C0E7A3_9ZZZZ</name>
<dbReference type="InterPro" id="IPR006674">
    <property type="entry name" value="HD_domain"/>
</dbReference>
<dbReference type="GO" id="GO:0005634">
    <property type="term" value="C:nucleus"/>
    <property type="evidence" value="ECO:0007669"/>
    <property type="project" value="TreeGrafter"/>
</dbReference>
<dbReference type="InterPro" id="IPR003607">
    <property type="entry name" value="HD/PDEase_dom"/>
</dbReference>
<dbReference type="EMBL" id="MN739745">
    <property type="protein sequence ID" value="QHT24450.1"/>
    <property type="molecule type" value="Genomic_DNA"/>
</dbReference>
<evidence type="ECO:0000259" key="1">
    <source>
        <dbReference type="SMART" id="SM00471"/>
    </source>
</evidence>
<protein>
    <recommendedName>
        <fullName evidence="1">HD/PDEase domain-containing protein</fullName>
    </recommendedName>
</protein>
<dbReference type="PANTHER" id="PTHR11373:SF4">
    <property type="entry name" value="DEOXYNUCLEOSIDE TRIPHOSPHATE TRIPHOSPHOHYDROLASE SAMHD1"/>
    <property type="match status" value="1"/>
</dbReference>
<feature type="domain" description="HD/PDEase" evidence="1">
    <location>
        <begin position="51"/>
        <end position="205"/>
    </location>
</feature>
<dbReference type="CDD" id="cd00077">
    <property type="entry name" value="HDc"/>
    <property type="match status" value="1"/>
</dbReference>
<accession>A0A6C0E7A3</accession>
<proteinExistence type="predicted"/>
<dbReference type="Gene3D" id="1.10.3210.10">
    <property type="entry name" value="Hypothetical protein af1432"/>
    <property type="match status" value="1"/>
</dbReference>
<reference evidence="2" key="1">
    <citation type="journal article" date="2020" name="Nature">
        <title>Giant virus diversity and host interactions through global metagenomics.</title>
        <authorList>
            <person name="Schulz F."/>
            <person name="Roux S."/>
            <person name="Paez-Espino D."/>
            <person name="Jungbluth S."/>
            <person name="Walsh D.A."/>
            <person name="Denef V.J."/>
            <person name="McMahon K.D."/>
            <person name="Konstantinidis K.T."/>
            <person name="Eloe-Fadrosh E.A."/>
            <person name="Kyrpides N.C."/>
            <person name="Woyke T."/>
        </authorList>
    </citation>
    <scope>NUCLEOTIDE SEQUENCE</scope>
    <source>
        <strain evidence="2">GVMAG-M-3300023179-150</strain>
    </source>
</reference>
<dbReference type="SUPFAM" id="SSF109604">
    <property type="entry name" value="HD-domain/PDEase-like"/>
    <property type="match status" value="1"/>
</dbReference>
<dbReference type="SMART" id="SM00471">
    <property type="entry name" value="HDc"/>
    <property type="match status" value="1"/>
</dbReference>
<dbReference type="Pfam" id="PF01966">
    <property type="entry name" value="HD"/>
    <property type="match status" value="1"/>
</dbReference>
<dbReference type="AlphaFoldDB" id="A0A6C0E7A3"/>